<dbReference type="Proteomes" id="UP001208186">
    <property type="component" value="Unassembled WGS sequence"/>
</dbReference>
<keyword evidence="4" id="KW-1185">Reference proteome</keyword>
<evidence type="ECO:0000259" key="1">
    <source>
        <dbReference type="Pfam" id="PF04230"/>
    </source>
</evidence>
<comment type="caution">
    <text evidence="3">The sequence shown here is derived from an EMBL/GenBank/DDBJ whole genome shotgun (WGS) entry which is preliminary data.</text>
</comment>
<dbReference type="AlphaFoldDB" id="A0AAE3IDC3"/>
<dbReference type="Proteomes" id="UP001209746">
    <property type="component" value="Unassembled WGS sequence"/>
</dbReference>
<evidence type="ECO:0000313" key="2">
    <source>
        <dbReference type="EMBL" id="MCU4719618.1"/>
    </source>
</evidence>
<dbReference type="EMBL" id="JAOPKD010000030">
    <property type="protein sequence ID" value="MCU4728533.1"/>
    <property type="molecule type" value="Genomic_DNA"/>
</dbReference>
<protein>
    <submittedName>
        <fullName evidence="3">Polysaccharide pyruvyl transferase family protein</fullName>
    </submittedName>
</protein>
<dbReference type="Pfam" id="PF04230">
    <property type="entry name" value="PS_pyruv_trans"/>
    <property type="match status" value="1"/>
</dbReference>
<organism evidence="3 5">
    <name type="scientific">Halapricum hydrolyticum</name>
    <dbReference type="NCBI Taxonomy" id="2979991"/>
    <lineage>
        <taxon>Archaea</taxon>
        <taxon>Methanobacteriati</taxon>
        <taxon>Methanobacteriota</taxon>
        <taxon>Stenosarchaea group</taxon>
        <taxon>Halobacteria</taxon>
        <taxon>Halobacteriales</taxon>
        <taxon>Haloarculaceae</taxon>
        <taxon>Halapricum</taxon>
    </lineage>
</organism>
<evidence type="ECO:0000313" key="5">
    <source>
        <dbReference type="Proteomes" id="UP001209746"/>
    </source>
</evidence>
<sequence>MAKFALLHGAKENSGDFLIRDAAKSLLINVGGIDEEELLMVDVVRENVPNSVMDEISDTKAAFLAGGPGYQPDFYPGVYPSMKDLLDATTVVPLGPGWKGIDEDKYTFTVESTKLLQRIAEQDQVPYLGARDIPTVRVLRKHGVAAELTGCPAWYYPDGFPPSRVFDPPSQINEIIVSSPPQNSTKYMIQYYILIQNLLEKYPGSVITCAFHRGEHKNAHIPIIGYPWEKATWAANTSAILYKYISKIGKENDRIKIFDASQSADYINRYSKADLHVGYRVHGHIPALAAGIPSFLLQIDGRGFGVSESLETPGDVSARQGIYRPISDVMESISNSISNAYSDFESVDENRMHAYENMTSLISPIL</sequence>
<keyword evidence="3" id="KW-0808">Transferase</keyword>
<accession>A0AAE3IDC3</accession>
<gene>
    <name evidence="3" type="ORF">OB914_16405</name>
    <name evidence="2" type="ORF">OB916_16365</name>
</gene>
<evidence type="ECO:0000313" key="3">
    <source>
        <dbReference type="EMBL" id="MCU4728533.1"/>
    </source>
</evidence>
<evidence type="ECO:0000313" key="4">
    <source>
        <dbReference type="Proteomes" id="UP001208186"/>
    </source>
</evidence>
<dbReference type="EMBL" id="JAOPKC010000035">
    <property type="protein sequence ID" value="MCU4719618.1"/>
    <property type="molecule type" value="Genomic_DNA"/>
</dbReference>
<dbReference type="GO" id="GO:0016740">
    <property type="term" value="F:transferase activity"/>
    <property type="evidence" value="ECO:0007669"/>
    <property type="project" value="UniProtKB-KW"/>
</dbReference>
<name>A0AAE3IDC3_9EURY</name>
<feature type="domain" description="Polysaccharide pyruvyl transferase" evidence="1">
    <location>
        <begin position="13"/>
        <end position="297"/>
    </location>
</feature>
<dbReference type="InterPro" id="IPR007345">
    <property type="entry name" value="Polysacch_pyruvyl_Trfase"/>
</dbReference>
<dbReference type="RefSeq" id="WP_315910364.1">
    <property type="nucleotide sequence ID" value="NZ_JAOPKC010000035.1"/>
</dbReference>
<reference evidence="3" key="1">
    <citation type="submission" date="2023-02" db="EMBL/GenBank/DDBJ databases">
        <title>Enrichment on poylsaccharides allowed isolation of novel metabolic and taxonomic groups of Haloarchaea.</title>
        <authorList>
            <person name="Sorokin D.Y."/>
            <person name="Elcheninov A.G."/>
            <person name="Khizhniak T.V."/>
            <person name="Kolganova T.V."/>
            <person name="Kublanov I.V."/>
        </authorList>
    </citation>
    <scope>NUCLEOTIDE SEQUENCE</scope>
    <source>
        <strain evidence="2 4">HArc-curdl5-1</strain>
        <strain evidence="3">HArc-curdl7</strain>
    </source>
</reference>
<proteinExistence type="predicted"/>